<dbReference type="GO" id="GO:0016787">
    <property type="term" value="F:hydrolase activity"/>
    <property type="evidence" value="ECO:0007669"/>
    <property type="project" value="UniProtKB-ARBA"/>
</dbReference>
<dbReference type="Pfam" id="PF01663">
    <property type="entry name" value="Phosphodiest"/>
    <property type="match status" value="1"/>
</dbReference>
<dbReference type="InterPro" id="IPR017850">
    <property type="entry name" value="Alkaline_phosphatase_core_sf"/>
</dbReference>
<sequence length="404" mass="43295">MLARLIAALSVTVTLVLAGCASISPVDAGRAETPRPLVILISIDGFRYDYLTRGATPTLSALAADGATGPMRPSFPSLTFPNHYTLVTGLHPDHHGIVGNSFIDPGMGRFTMARTEEGWWDQAEPIWISAQKAGLTAATMFWPGSESENHGLRPHYYRPFDKEVTGDQRVDQLLAWLDDTPRPDLGTLYFDLVDTAGHDNGPDAPETMTAAASVDASIARLIEGLKARGLYDNTVLVVVADHGMAATSPDRVVYLDDFIDPAAVTVLYGSAVPYLQPVEGREAEAEAALVGRHPHLECWRKADIPARFVLGSNPRVPPIVCSAEVGWVFATRARPLRRAGGAHGYDNQAPEMAALFIAHGPGVAHGRTLRNLDSVDVQPLLGRLLGIPVPPGDGRLADSGKALQ</sequence>
<proteinExistence type="predicted"/>
<name>A0A975GVS3_9CAUL</name>
<reference evidence="2" key="1">
    <citation type="submission" date="2020-09" db="EMBL/GenBank/DDBJ databases">
        <title>Brevundimonas sp. LVF2 isolated from a puddle in Goettingen, Germany.</title>
        <authorList>
            <person name="Friedrich I."/>
            <person name="Klassen A."/>
            <person name="Hannes N."/>
            <person name="Schneider D."/>
            <person name="Hertel R."/>
            <person name="Daniel R."/>
        </authorList>
    </citation>
    <scope>NUCLEOTIDE SEQUENCE</scope>
    <source>
        <strain evidence="2">LVF2</strain>
    </source>
</reference>
<dbReference type="Gene3D" id="3.40.720.10">
    <property type="entry name" value="Alkaline Phosphatase, subunit A"/>
    <property type="match status" value="1"/>
</dbReference>
<feature type="chain" id="PRO_5037352909" evidence="1">
    <location>
        <begin position="29"/>
        <end position="404"/>
    </location>
</feature>
<dbReference type="InterPro" id="IPR002591">
    <property type="entry name" value="Phosphodiest/P_Trfase"/>
</dbReference>
<protein>
    <submittedName>
        <fullName evidence="2">Alkaline phosphatase family protein</fullName>
    </submittedName>
</protein>
<dbReference type="Gene3D" id="3.30.1360.180">
    <property type="match status" value="1"/>
</dbReference>
<keyword evidence="3" id="KW-1185">Reference proteome</keyword>
<evidence type="ECO:0000313" key="2">
    <source>
        <dbReference type="EMBL" id="QTC91752.1"/>
    </source>
</evidence>
<evidence type="ECO:0000256" key="1">
    <source>
        <dbReference type="SAM" id="SignalP"/>
    </source>
</evidence>
<dbReference type="PROSITE" id="PS51257">
    <property type="entry name" value="PROKAR_LIPOPROTEIN"/>
    <property type="match status" value="1"/>
</dbReference>
<dbReference type="AlphaFoldDB" id="A0A975GVS3"/>
<dbReference type="RefSeq" id="WP_207870926.1">
    <property type="nucleotide sequence ID" value="NZ_CP062222.1"/>
</dbReference>
<gene>
    <name evidence="2" type="ORF">IFJ75_02115</name>
</gene>
<dbReference type="KEGG" id="bgoe:IFJ75_02115"/>
<organism evidence="2 3">
    <name type="scientific">Brevundimonas goettingensis</name>
    <dbReference type="NCBI Taxonomy" id="2774190"/>
    <lineage>
        <taxon>Bacteria</taxon>
        <taxon>Pseudomonadati</taxon>
        <taxon>Pseudomonadota</taxon>
        <taxon>Alphaproteobacteria</taxon>
        <taxon>Caulobacterales</taxon>
        <taxon>Caulobacteraceae</taxon>
        <taxon>Brevundimonas</taxon>
    </lineage>
</organism>
<evidence type="ECO:0000313" key="3">
    <source>
        <dbReference type="Proteomes" id="UP000663918"/>
    </source>
</evidence>
<accession>A0A975GVS3</accession>
<keyword evidence="1" id="KW-0732">Signal</keyword>
<dbReference type="Proteomes" id="UP000663918">
    <property type="component" value="Chromosome"/>
</dbReference>
<dbReference type="SUPFAM" id="SSF53649">
    <property type="entry name" value="Alkaline phosphatase-like"/>
    <property type="match status" value="1"/>
</dbReference>
<feature type="signal peptide" evidence="1">
    <location>
        <begin position="1"/>
        <end position="28"/>
    </location>
</feature>
<dbReference type="EMBL" id="CP062222">
    <property type="protein sequence ID" value="QTC91752.1"/>
    <property type="molecule type" value="Genomic_DNA"/>
</dbReference>
<dbReference type="PANTHER" id="PTHR10151:SF120">
    <property type="entry name" value="BIS(5'-ADENOSYL)-TRIPHOSPHATASE"/>
    <property type="match status" value="1"/>
</dbReference>
<dbReference type="CDD" id="cd16018">
    <property type="entry name" value="Enpp"/>
    <property type="match status" value="1"/>
</dbReference>
<dbReference type="PANTHER" id="PTHR10151">
    <property type="entry name" value="ECTONUCLEOTIDE PYROPHOSPHATASE/PHOSPHODIESTERASE"/>
    <property type="match status" value="1"/>
</dbReference>